<evidence type="ECO:0000256" key="2">
    <source>
        <dbReference type="SAM" id="MobiDB-lite"/>
    </source>
</evidence>
<evidence type="ECO:0000313" key="3">
    <source>
        <dbReference type="EMBL" id="KAJ4823816.1"/>
    </source>
</evidence>
<dbReference type="AlphaFoldDB" id="A0A9Q0IZ96"/>
<proteinExistence type="predicted"/>
<feature type="region of interest" description="Disordered" evidence="2">
    <location>
        <begin position="184"/>
        <end position="218"/>
    </location>
</feature>
<dbReference type="OrthoDB" id="845760at2759"/>
<evidence type="ECO:0000256" key="1">
    <source>
        <dbReference type="SAM" id="Coils"/>
    </source>
</evidence>
<feature type="region of interest" description="Disordered" evidence="2">
    <location>
        <begin position="248"/>
        <end position="304"/>
    </location>
</feature>
<accession>A0A9Q0IZ96</accession>
<dbReference type="PANTHER" id="PTHR34380">
    <property type="entry name" value="BNAA03G12380D PROTEIN"/>
    <property type="match status" value="1"/>
</dbReference>
<name>A0A9Q0IZ96_9ROSI</name>
<reference evidence="3" key="1">
    <citation type="submission" date="2022-02" db="EMBL/GenBank/DDBJ databases">
        <authorList>
            <person name="Henning P.M."/>
            <person name="McCubbin A.G."/>
            <person name="Shore J.S."/>
        </authorList>
    </citation>
    <scope>NUCLEOTIDE SEQUENCE</scope>
    <source>
        <strain evidence="3">F60SS</strain>
        <tissue evidence="3">Leaves</tissue>
    </source>
</reference>
<feature type="compositionally biased region" description="Polar residues" evidence="2">
    <location>
        <begin position="275"/>
        <end position="284"/>
    </location>
</feature>
<comment type="caution">
    <text evidence="3">The sequence shown here is derived from an EMBL/GenBank/DDBJ whole genome shotgun (WGS) entry which is preliminary data.</text>
</comment>
<evidence type="ECO:0000313" key="4">
    <source>
        <dbReference type="Proteomes" id="UP001141552"/>
    </source>
</evidence>
<reference evidence="3" key="2">
    <citation type="journal article" date="2023" name="Plants (Basel)">
        <title>Annotation of the Turnera subulata (Passifloraceae) Draft Genome Reveals the S-Locus Evolved after the Divergence of Turneroideae from Passifloroideae in a Stepwise Manner.</title>
        <authorList>
            <person name="Henning P.M."/>
            <person name="Roalson E.H."/>
            <person name="Mir W."/>
            <person name="McCubbin A.G."/>
            <person name="Shore J.S."/>
        </authorList>
    </citation>
    <scope>NUCLEOTIDE SEQUENCE</scope>
    <source>
        <strain evidence="3">F60SS</strain>
    </source>
</reference>
<gene>
    <name evidence="3" type="ORF">Tsubulata_005663</name>
</gene>
<dbReference type="Proteomes" id="UP001141552">
    <property type="component" value="Unassembled WGS sequence"/>
</dbReference>
<dbReference type="PANTHER" id="PTHR34380:SF8">
    <property type="entry name" value="DNA DOUBLE-STRAND BREAK REPAIR RAD50 ATPASE"/>
    <property type="match status" value="1"/>
</dbReference>
<organism evidence="3 4">
    <name type="scientific">Turnera subulata</name>
    <dbReference type="NCBI Taxonomy" id="218843"/>
    <lineage>
        <taxon>Eukaryota</taxon>
        <taxon>Viridiplantae</taxon>
        <taxon>Streptophyta</taxon>
        <taxon>Embryophyta</taxon>
        <taxon>Tracheophyta</taxon>
        <taxon>Spermatophyta</taxon>
        <taxon>Magnoliopsida</taxon>
        <taxon>eudicotyledons</taxon>
        <taxon>Gunneridae</taxon>
        <taxon>Pentapetalae</taxon>
        <taxon>rosids</taxon>
        <taxon>fabids</taxon>
        <taxon>Malpighiales</taxon>
        <taxon>Passifloraceae</taxon>
        <taxon>Turnera</taxon>
    </lineage>
</organism>
<feature type="coiled-coil region" evidence="1">
    <location>
        <begin position="85"/>
        <end position="168"/>
    </location>
</feature>
<dbReference type="EMBL" id="JAKUCV010007354">
    <property type="protein sequence ID" value="KAJ4823816.1"/>
    <property type="molecule type" value="Genomic_DNA"/>
</dbReference>
<feature type="region of interest" description="Disordered" evidence="2">
    <location>
        <begin position="338"/>
        <end position="418"/>
    </location>
</feature>
<feature type="compositionally biased region" description="Polar residues" evidence="2">
    <location>
        <begin position="397"/>
        <end position="418"/>
    </location>
</feature>
<feature type="compositionally biased region" description="Low complexity" evidence="2">
    <location>
        <begin position="448"/>
        <end position="461"/>
    </location>
</feature>
<feature type="compositionally biased region" description="Gly residues" evidence="2">
    <location>
        <begin position="199"/>
        <end position="214"/>
    </location>
</feature>
<keyword evidence="4" id="KW-1185">Reference proteome</keyword>
<sequence length="576" mass="62909">MPSCDTTCAQEELHLSHNDLSHPTTMTTVTAANNGDTVESALTIPEIISSLRSAFRGSDFARAEVVLLSREEKLWREIASGSKIILSLRAELVKKEVELERCRAERNEIREIIKRDKDTIVELQERVCEVENEKRTAESKAERWRTKFEELEARVLLLEREVDGWGEEVQVRRNEETVTFEAEEATDFGNGGPDCHSPDGGGGTVDGEEAGNGGANVNAEVNTENENVKVEFGGETVGALGLGALGEGFGDNGGSDDGDSVEGEGAGSKRPGDLESNQFPNRQSTETEDGDKGKGTSGTGIPVTEDIVEIGDSDDESGSCEILGVKETSTQLVVEGATSGQELGAMGSDIDKRKRSTFTNEGRNDRGESDSDDEPPCKRKMMKQQELIHDRSPGDNCFSSGRASGSKDSQNVLHQSRQGTAVLKQCGEKTRVEHIMQRFLADIDSEDSSSSSGSEDSAISGPKRWESEADMVKRFMEDEQLCMKAVCALYKEEKYAAKLLGGPSACPNRGFKRFERTRGTTLAEFLVDGDPEWRLKKSVAELAAHDEKGLEDCKKIAIAHASQLFEISQQENLFFN</sequence>
<keyword evidence="1" id="KW-0175">Coiled coil</keyword>
<feature type="region of interest" description="Disordered" evidence="2">
    <location>
        <begin position="442"/>
        <end position="465"/>
    </location>
</feature>
<protein>
    <submittedName>
        <fullName evidence="3">Uncharacterized protein</fullName>
    </submittedName>
</protein>